<organism evidence="2 3">
    <name type="scientific">Stakelama tenebrarum</name>
    <dbReference type="NCBI Taxonomy" id="2711215"/>
    <lineage>
        <taxon>Bacteria</taxon>
        <taxon>Pseudomonadati</taxon>
        <taxon>Pseudomonadota</taxon>
        <taxon>Alphaproteobacteria</taxon>
        <taxon>Sphingomonadales</taxon>
        <taxon>Sphingomonadaceae</taxon>
        <taxon>Stakelama</taxon>
    </lineage>
</organism>
<keyword evidence="1" id="KW-1133">Transmembrane helix</keyword>
<proteinExistence type="predicted"/>
<dbReference type="KEGG" id="spzr:G5C33_09350"/>
<evidence type="ECO:0000313" key="3">
    <source>
        <dbReference type="Proteomes" id="UP000501568"/>
    </source>
</evidence>
<feature type="transmembrane region" description="Helical" evidence="1">
    <location>
        <begin position="20"/>
        <end position="41"/>
    </location>
</feature>
<reference evidence="2 3" key="1">
    <citation type="submission" date="2020-02" db="EMBL/GenBank/DDBJ databases">
        <authorList>
            <person name="Zheng R.K."/>
            <person name="Sun C.M."/>
        </authorList>
    </citation>
    <scope>NUCLEOTIDE SEQUENCE [LARGE SCALE GENOMIC DNA]</scope>
    <source>
        <strain evidence="3">zrk23</strain>
    </source>
</reference>
<keyword evidence="1" id="KW-0472">Membrane</keyword>
<dbReference type="Proteomes" id="UP000501568">
    <property type="component" value="Chromosome"/>
</dbReference>
<evidence type="ECO:0000313" key="2">
    <source>
        <dbReference type="EMBL" id="QIG79959.1"/>
    </source>
</evidence>
<accession>A0A6G6Y4Y8</accession>
<dbReference type="EMBL" id="CP049109">
    <property type="protein sequence ID" value="QIG79959.1"/>
    <property type="molecule type" value="Genomic_DNA"/>
</dbReference>
<keyword evidence="3" id="KW-1185">Reference proteome</keyword>
<evidence type="ECO:0000256" key="1">
    <source>
        <dbReference type="SAM" id="Phobius"/>
    </source>
</evidence>
<sequence length="50" mass="5571">MIAPNDPNDDRERDEEVERFVARAGSSFAILLFAVAILVILRWAGLGIDQ</sequence>
<dbReference type="RefSeq" id="WP_165326962.1">
    <property type="nucleotide sequence ID" value="NZ_CP049109.1"/>
</dbReference>
<keyword evidence="1" id="KW-0812">Transmembrane</keyword>
<protein>
    <submittedName>
        <fullName evidence="2">Uncharacterized protein</fullName>
    </submittedName>
</protein>
<gene>
    <name evidence="2" type="ORF">G5C33_09350</name>
</gene>
<dbReference type="AlphaFoldDB" id="A0A6G6Y4Y8"/>
<name>A0A6G6Y4Y8_9SPHN</name>